<dbReference type="Gene3D" id="3.40.50.1580">
    <property type="entry name" value="Nucleoside phosphorylase domain"/>
    <property type="match status" value="1"/>
</dbReference>
<evidence type="ECO:0000313" key="5">
    <source>
        <dbReference type="EMBL" id="GBF37017.1"/>
    </source>
</evidence>
<dbReference type="GO" id="GO:0006166">
    <property type="term" value="P:purine ribonucleoside salvage"/>
    <property type="evidence" value="ECO:0007669"/>
    <property type="project" value="UniProtKB-UniRule"/>
</dbReference>
<dbReference type="InterPro" id="IPR018099">
    <property type="entry name" value="Purine_phosphorylase-2_CS"/>
</dbReference>
<name>A0A401HRX0_9EURY</name>
<feature type="binding site" evidence="3">
    <location>
        <position position="161"/>
    </location>
    <ligand>
        <name>phosphate</name>
        <dbReference type="ChEBI" id="CHEBI:43474"/>
    </ligand>
</feature>
<proteinExistence type="inferred from homology"/>
<feature type="site" description="Important for substrate specificity" evidence="3">
    <location>
        <position position="196"/>
    </location>
</feature>
<sequence>MGKEEVINTRYGKVKVLIDRKDGVVLLFRHGLNHSIPPHRINYRANIYALKILGVERILSINSVGSLKEHIKPGTFFIPQDFMEFTKNRISTYYDGEDGKVVHIDLSEPYCPEIVDILREILNKRDYQYSEGVYICTEGPRFETKSEIRFYRTLGDVVGMTGYPEVVLAKELGLCYASLCTVTNYAAGISKSKLTVGEVFEIIKKVEKKLVNIVEDFIEYSSSREKNCQCSMALEYGTVK</sequence>
<evidence type="ECO:0000256" key="1">
    <source>
        <dbReference type="ARBA" id="ARBA00022676"/>
    </source>
</evidence>
<comment type="subunit">
    <text evidence="3">Homotrimer.</text>
</comment>
<dbReference type="Pfam" id="PF01048">
    <property type="entry name" value="PNP_UDP_1"/>
    <property type="match status" value="1"/>
</dbReference>
<gene>
    <name evidence="5" type="ORF">MHHB_P1247</name>
</gene>
<comment type="similarity">
    <text evidence="3">Belongs to the PNP/MTAP phosphorylase family. MTAP subfamily.</text>
</comment>
<dbReference type="SUPFAM" id="SSF53167">
    <property type="entry name" value="Purine and uridine phosphorylases"/>
    <property type="match status" value="1"/>
</dbReference>
<keyword evidence="2 3" id="KW-0808">Transferase</keyword>
<dbReference type="CDD" id="cd09010">
    <property type="entry name" value="MTAP_SsMTAPII_like_MTIP"/>
    <property type="match status" value="1"/>
</dbReference>
<dbReference type="UniPathway" id="UPA00606"/>
<dbReference type="AlphaFoldDB" id="A0A401HRX0"/>
<protein>
    <recommendedName>
        <fullName evidence="3">Probable S-methyl-5'-thioinosine phosphorylase</fullName>
        <ecNumber evidence="3">2.4.2.44</ecNumber>
    </recommendedName>
    <alternativeName>
        <fullName evidence="3">5'-methylthioinosine phosphorylase</fullName>
        <shortName evidence="3">MTI phosphorylase</shortName>
        <shortName evidence="3">MTIP</shortName>
    </alternativeName>
</protein>
<dbReference type="PANTHER" id="PTHR42679:SF2">
    <property type="entry name" value="S-METHYL-5'-THIOADENOSINE PHOSPHORYLASE"/>
    <property type="match status" value="1"/>
</dbReference>
<dbReference type="PANTHER" id="PTHR42679">
    <property type="entry name" value="S-METHYL-5'-THIOADENOSINE PHOSPHORYLASE"/>
    <property type="match status" value="1"/>
</dbReference>
<dbReference type="Proteomes" id="UP000290527">
    <property type="component" value="Unassembled WGS sequence"/>
</dbReference>
<feature type="binding site" evidence="3">
    <location>
        <begin position="29"/>
        <end position="30"/>
    </location>
    <ligand>
        <name>phosphate</name>
        <dbReference type="ChEBI" id="CHEBI:43474"/>
    </ligand>
</feature>
<comment type="caution">
    <text evidence="3">Lacks conserved residue(s) required for the propagation of feature annotation.</text>
</comment>
<dbReference type="EMBL" id="BFAX01000005">
    <property type="protein sequence ID" value="GBF37017.1"/>
    <property type="molecule type" value="Genomic_DNA"/>
</dbReference>
<comment type="catalytic activity">
    <reaction evidence="3">
        <text>S-methyl-5'-thioinosine + phosphate = 5-(methylsulfanyl)-alpha-D-ribose 1-phosphate + hypoxanthine</text>
        <dbReference type="Rhea" id="RHEA:30643"/>
        <dbReference type="ChEBI" id="CHEBI:17368"/>
        <dbReference type="ChEBI" id="CHEBI:43474"/>
        <dbReference type="ChEBI" id="CHEBI:48595"/>
        <dbReference type="ChEBI" id="CHEBI:58533"/>
        <dbReference type="EC" id="2.4.2.44"/>
    </reaction>
</comment>
<feature type="domain" description="Nucleoside phosphorylase" evidence="4">
    <location>
        <begin position="21"/>
        <end position="219"/>
    </location>
</feature>
<feature type="binding site" evidence="3">
    <location>
        <position position="9"/>
    </location>
    <ligand>
        <name>phosphate</name>
        <dbReference type="ChEBI" id="CHEBI:43474"/>
    </ligand>
</feature>
<organism evidence="5 6">
    <name type="scientific">Methanofervidicoccus abyssi</name>
    <dbReference type="NCBI Taxonomy" id="2082189"/>
    <lineage>
        <taxon>Archaea</taxon>
        <taxon>Methanobacteriati</taxon>
        <taxon>Methanobacteriota</taxon>
        <taxon>Methanomada group</taxon>
        <taxon>Methanococci</taxon>
        <taxon>Methanococcales</taxon>
        <taxon>Methanofervidicoccus</taxon>
    </lineage>
</organism>
<evidence type="ECO:0000256" key="2">
    <source>
        <dbReference type="ARBA" id="ARBA00022679"/>
    </source>
</evidence>
<accession>A0A401HRX0</accession>
<comment type="pathway">
    <text evidence="3">Purine metabolism; purine nucleoside salvage.</text>
</comment>
<feature type="site" description="Important for substrate specificity" evidence="3">
    <location>
        <position position="143"/>
    </location>
</feature>
<evidence type="ECO:0000313" key="6">
    <source>
        <dbReference type="Proteomes" id="UP000290527"/>
    </source>
</evidence>
<dbReference type="GO" id="GO:0005829">
    <property type="term" value="C:cytosol"/>
    <property type="evidence" value="ECO:0007669"/>
    <property type="project" value="TreeGrafter"/>
</dbReference>
<comment type="miscellaneous">
    <text evidence="3">Although this enzyme belongs to the family of MTA phosphorylases based on sequence homology, it has been shown that conserved amino acid substitutions in the substrate binding pocket convert the substrate specificity of this enzyme from 6-aminopurines to 6-oxopurines.</text>
</comment>
<dbReference type="GO" id="GO:0019509">
    <property type="term" value="P:L-methionine salvage from methylthioadenosine"/>
    <property type="evidence" value="ECO:0007669"/>
    <property type="project" value="TreeGrafter"/>
</dbReference>
<evidence type="ECO:0000256" key="3">
    <source>
        <dbReference type="HAMAP-Rule" id="MF_01963"/>
    </source>
</evidence>
<comment type="function">
    <text evidence="3">Catalyzes the reversible phosphorylation of S-methyl-5'-thioinosine (MTI) to hypoxanthine and 5-methylthioribose-1-phosphate. Involved in the breakdown of S-methyl-5'-thioadenosine (MTA), a major by-product of polyamine biosynthesis. Catabolism of (MTA) occurs via deamination to MTI and phosphorolysis to hypoxanthine.</text>
</comment>
<reference evidence="5 6" key="1">
    <citation type="journal article" date="2019" name="Int. J. Syst. Evol. Microbiol.">
        <title>Methanofervidicoccus abyssi gen. nov., sp. nov., a hydrogenotrophic methanogen, isolated from a hydrothermal vent chimney in the Mid-Cayman Spreading Center, the Caribbean Sea.</title>
        <authorList>
            <person name="Sakai S."/>
            <person name="Takaki Y."/>
            <person name="Miyazaki M."/>
            <person name="Ogawara M."/>
            <person name="Yanagawa K."/>
            <person name="Miyazaki J."/>
            <person name="Takai K."/>
        </authorList>
    </citation>
    <scope>NUCLEOTIDE SEQUENCE [LARGE SCALE GENOMIC DNA]</scope>
    <source>
        <strain evidence="5 6">HHB</strain>
    </source>
</reference>
<feature type="binding site" evidence="3">
    <location>
        <position position="160"/>
    </location>
    <ligand>
        <name>substrate</name>
    </ligand>
</feature>
<dbReference type="HAMAP" id="MF_01963">
    <property type="entry name" value="MTAP"/>
    <property type="match status" value="1"/>
</dbReference>
<dbReference type="InterPro" id="IPR035994">
    <property type="entry name" value="Nucleoside_phosphorylase_sf"/>
</dbReference>
<dbReference type="EC" id="2.4.2.44" evidence="3"/>
<dbReference type="GO" id="GO:0017061">
    <property type="term" value="F:S-methyl-5-thioadenosine phosphorylase activity"/>
    <property type="evidence" value="ECO:0007669"/>
    <property type="project" value="InterPro"/>
</dbReference>
<dbReference type="InterPro" id="IPR010044">
    <property type="entry name" value="MTAP"/>
</dbReference>
<dbReference type="InterPro" id="IPR000845">
    <property type="entry name" value="Nucleoside_phosphorylase_d"/>
</dbReference>
<comment type="caution">
    <text evidence="5">The sequence shown here is derived from an EMBL/GenBank/DDBJ whole genome shotgun (WGS) entry which is preliminary data.</text>
</comment>
<keyword evidence="1 3" id="KW-0328">Glycosyltransferase</keyword>
<evidence type="ECO:0000259" key="4">
    <source>
        <dbReference type="Pfam" id="PF01048"/>
    </source>
</evidence>
<keyword evidence="3" id="KW-0660">Purine salvage</keyword>
<dbReference type="PROSITE" id="PS01240">
    <property type="entry name" value="PNP_MTAP_2"/>
    <property type="match status" value="1"/>
</dbReference>
<keyword evidence="6" id="KW-1185">Reference proteome</keyword>
<feature type="binding site" evidence="3">
    <location>
        <begin position="184"/>
        <end position="186"/>
    </location>
    <ligand>
        <name>substrate</name>
    </ligand>
</feature>